<dbReference type="RefSeq" id="WP_146003320.1">
    <property type="nucleotide sequence ID" value="NZ_CALVCM010000046.1"/>
</dbReference>
<keyword evidence="1" id="KW-0812">Transmembrane</keyword>
<keyword evidence="1" id="KW-1133">Transmembrane helix</keyword>
<dbReference type="Proteomes" id="UP001524435">
    <property type="component" value="Unassembled WGS sequence"/>
</dbReference>
<comment type="caution">
    <text evidence="2">The sequence shown here is derived from an EMBL/GenBank/DDBJ whole genome shotgun (WGS) entry which is preliminary data.</text>
</comment>
<protein>
    <submittedName>
        <fullName evidence="2">Uncharacterized protein</fullName>
    </submittedName>
</protein>
<reference evidence="2 3" key="1">
    <citation type="submission" date="2022-06" db="EMBL/GenBank/DDBJ databases">
        <title>Isolation of gut microbiota from human fecal samples.</title>
        <authorList>
            <person name="Pamer E.G."/>
            <person name="Barat B."/>
            <person name="Waligurski E."/>
            <person name="Medina S."/>
            <person name="Paddock L."/>
            <person name="Mostad J."/>
        </authorList>
    </citation>
    <scope>NUCLEOTIDE SEQUENCE [LARGE SCALE GENOMIC DNA]</scope>
    <source>
        <strain evidence="2 3">DFI.6.1</strain>
    </source>
</reference>
<keyword evidence="3" id="KW-1185">Reference proteome</keyword>
<evidence type="ECO:0000256" key="1">
    <source>
        <dbReference type="SAM" id="Phobius"/>
    </source>
</evidence>
<keyword evidence="1" id="KW-0472">Membrane</keyword>
<gene>
    <name evidence="2" type="ORF">NE663_09790</name>
</gene>
<dbReference type="EMBL" id="JANGCH010000018">
    <property type="protein sequence ID" value="MCQ5122548.1"/>
    <property type="molecule type" value="Genomic_DNA"/>
</dbReference>
<organism evidence="2 3">
    <name type="scientific">Massilicoli timonensis</name>
    <dbReference type="NCBI Taxonomy" id="2015901"/>
    <lineage>
        <taxon>Bacteria</taxon>
        <taxon>Bacillati</taxon>
        <taxon>Bacillota</taxon>
        <taxon>Erysipelotrichia</taxon>
        <taxon>Erysipelotrichales</taxon>
        <taxon>Erysipelotrichaceae</taxon>
        <taxon>Massilicoli</taxon>
    </lineage>
</organism>
<proteinExistence type="predicted"/>
<evidence type="ECO:0000313" key="3">
    <source>
        <dbReference type="Proteomes" id="UP001524435"/>
    </source>
</evidence>
<feature type="transmembrane region" description="Helical" evidence="1">
    <location>
        <begin position="7"/>
        <end position="26"/>
    </location>
</feature>
<sequence>MKKHTLITVLIVLLGIYHASTMLFDFPIPTEVHMALLAAFLIGILYLQCEDLRFSNHKEDYTWKQY</sequence>
<accession>A0ABT1SMX9</accession>
<name>A0ABT1SMX9_9FIRM</name>
<feature type="transmembrane region" description="Helical" evidence="1">
    <location>
        <begin position="32"/>
        <end position="49"/>
    </location>
</feature>
<evidence type="ECO:0000313" key="2">
    <source>
        <dbReference type="EMBL" id="MCQ5122548.1"/>
    </source>
</evidence>